<evidence type="ECO:0000313" key="2">
    <source>
        <dbReference type="Proteomes" id="UP001460270"/>
    </source>
</evidence>
<keyword evidence="2" id="KW-1185">Reference proteome</keyword>
<accession>A0AAW0PES3</accession>
<evidence type="ECO:0000313" key="1">
    <source>
        <dbReference type="EMBL" id="KAK7922300.1"/>
    </source>
</evidence>
<gene>
    <name evidence="1" type="ORF">WMY93_009202</name>
</gene>
<comment type="caution">
    <text evidence="1">The sequence shown here is derived from an EMBL/GenBank/DDBJ whole genome shotgun (WGS) entry which is preliminary data.</text>
</comment>
<reference evidence="2" key="1">
    <citation type="submission" date="2024-04" db="EMBL/GenBank/DDBJ databases">
        <title>Salinicola lusitanus LLJ914,a marine bacterium isolated from the Okinawa Trough.</title>
        <authorList>
            <person name="Li J."/>
        </authorList>
    </citation>
    <scope>NUCLEOTIDE SEQUENCE [LARGE SCALE GENOMIC DNA]</scope>
</reference>
<dbReference type="AlphaFoldDB" id="A0AAW0PES3"/>
<dbReference type="Proteomes" id="UP001460270">
    <property type="component" value="Unassembled WGS sequence"/>
</dbReference>
<protein>
    <submittedName>
        <fullName evidence="1">Uncharacterized protein</fullName>
    </submittedName>
</protein>
<sequence length="148" mass="16491">MDTHTSGQFVVLPLCSNRVREVKEEEKRRKVKLNLALTCGRMVGKVHLDSSLHTRPQAQSHTVVMMKLTTMFCPVLLLLLLNTVCAAAEQEPISESQEVKDHQPREAECGRWRMGAVLKSMILCVVQTDRPTAPSVCCVNTTGNTSCR</sequence>
<name>A0AAW0PES3_9GOBI</name>
<proteinExistence type="predicted"/>
<dbReference type="EMBL" id="JBBPFD010000006">
    <property type="protein sequence ID" value="KAK7922300.1"/>
    <property type="molecule type" value="Genomic_DNA"/>
</dbReference>
<organism evidence="1 2">
    <name type="scientific">Mugilogobius chulae</name>
    <name type="common">yellowstripe goby</name>
    <dbReference type="NCBI Taxonomy" id="88201"/>
    <lineage>
        <taxon>Eukaryota</taxon>
        <taxon>Metazoa</taxon>
        <taxon>Chordata</taxon>
        <taxon>Craniata</taxon>
        <taxon>Vertebrata</taxon>
        <taxon>Euteleostomi</taxon>
        <taxon>Actinopterygii</taxon>
        <taxon>Neopterygii</taxon>
        <taxon>Teleostei</taxon>
        <taxon>Neoteleostei</taxon>
        <taxon>Acanthomorphata</taxon>
        <taxon>Gobiaria</taxon>
        <taxon>Gobiiformes</taxon>
        <taxon>Gobioidei</taxon>
        <taxon>Gobiidae</taxon>
        <taxon>Gobionellinae</taxon>
        <taxon>Mugilogobius</taxon>
    </lineage>
</organism>